<keyword evidence="7 9" id="KW-0472">Membrane</keyword>
<dbReference type="Proteomes" id="UP001209654">
    <property type="component" value="Unassembled WGS sequence"/>
</dbReference>
<comment type="caution">
    <text evidence="11">The sequence shown here is derived from an EMBL/GenBank/DDBJ whole genome shotgun (WGS) entry which is preliminary data.</text>
</comment>
<sequence>MSLVPHNDGVSASLPDPSVTAAASVPGGTVGADAGPAGTVPGGTGPAAARPLASRPGPAGRGKGRRPRSEGSVGLAFGLAAYGIWGILPLYFATLDPAGPLEIVANRIVWSLLFCVLLMTAMRSWRPFLAAVRNRRILGILSLAALLIAINWFTYTVAVLSERTVEASLGYFINPLVSVLLGVLLLKEKLRRAQWAALIVAFVAVLVLAFGYGNVPWLSLVLALSFGFYGLVKKNVGTRVDAVSSLSVETLVLTPVSAVIMGVLMVQGQATLLANGPGHFWLMAAGGLITALPLLFFGAAARRLPLSTVGLLQYLAPLLQFITALLVFHEPMPPERWAGFALVWLSLVILTADMVVSYRKAPRPVAA</sequence>
<reference evidence="11 12" key="1">
    <citation type="journal article" date="2023" name="Int. J. Syst. Evol. Microbiol.">
        <title>Arthrobacter mangrovi sp. nov., an actinobacterium isolated from the rhizosphere of a mangrove.</title>
        <authorList>
            <person name="Hamada M."/>
            <person name="Saitou S."/>
            <person name="Enomoto N."/>
            <person name="Nanri K."/>
            <person name="Hidaka K."/>
            <person name="Miura T."/>
            <person name="Tamura T."/>
        </authorList>
    </citation>
    <scope>NUCLEOTIDE SEQUENCE [LARGE SCALE GENOMIC DNA]</scope>
    <source>
        <strain evidence="11 12">NBRC 112813</strain>
    </source>
</reference>
<feature type="transmembrane region" description="Helical" evidence="9">
    <location>
        <begin position="278"/>
        <end position="299"/>
    </location>
</feature>
<feature type="transmembrane region" description="Helical" evidence="9">
    <location>
        <begin position="311"/>
        <end position="331"/>
    </location>
</feature>
<dbReference type="PANTHER" id="PTHR22911">
    <property type="entry name" value="ACYL-MALONYL CONDENSING ENZYME-RELATED"/>
    <property type="match status" value="1"/>
</dbReference>
<feature type="transmembrane region" description="Helical" evidence="9">
    <location>
        <begin position="337"/>
        <end position="356"/>
    </location>
</feature>
<keyword evidence="4" id="KW-1003">Cell membrane</keyword>
<evidence type="ECO:0000256" key="7">
    <source>
        <dbReference type="ARBA" id="ARBA00023136"/>
    </source>
</evidence>
<feature type="transmembrane region" description="Helical" evidence="9">
    <location>
        <begin position="104"/>
        <end position="125"/>
    </location>
</feature>
<evidence type="ECO:0000256" key="6">
    <source>
        <dbReference type="ARBA" id="ARBA00022989"/>
    </source>
</evidence>
<dbReference type="SUPFAM" id="SSF103481">
    <property type="entry name" value="Multidrug resistance efflux transporter EmrE"/>
    <property type="match status" value="2"/>
</dbReference>
<keyword evidence="5 9" id="KW-0812">Transmembrane</keyword>
<protein>
    <submittedName>
        <fullName evidence="11">Protein RarD</fullName>
    </submittedName>
</protein>
<organism evidence="11 12">
    <name type="scientific">Arthrobacter mangrovi</name>
    <dbReference type="NCBI Taxonomy" id="2966350"/>
    <lineage>
        <taxon>Bacteria</taxon>
        <taxon>Bacillati</taxon>
        <taxon>Actinomycetota</taxon>
        <taxon>Actinomycetes</taxon>
        <taxon>Micrococcales</taxon>
        <taxon>Micrococcaceae</taxon>
        <taxon>Arthrobacter</taxon>
    </lineage>
</organism>
<dbReference type="Pfam" id="PF00892">
    <property type="entry name" value="EamA"/>
    <property type="match status" value="2"/>
</dbReference>
<evidence type="ECO:0000256" key="9">
    <source>
        <dbReference type="SAM" id="Phobius"/>
    </source>
</evidence>
<feature type="compositionally biased region" description="Low complexity" evidence="8">
    <location>
        <begin position="25"/>
        <end position="39"/>
    </location>
</feature>
<evidence type="ECO:0000256" key="4">
    <source>
        <dbReference type="ARBA" id="ARBA00022475"/>
    </source>
</evidence>
<dbReference type="NCBIfam" id="TIGR00688">
    <property type="entry name" value="rarD"/>
    <property type="match status" value="1"/>
</dbReference>
<comment type="subcellular location">
    <subcellularLocation>
        <location evidence="1">Cell membrane</location>
        <topology evidence="1">Multi-pass membrane protein</topology>
    </subcellularLocation>
</comment>
<feature type="domain" description="EamA" evidence="10">
    <location>
        <begin position="74"/>
        <end position="209"/>
    </location>
</feature>
<evidence type="ECO:0000313" key="11">
    <source>
        <dbReference type="EMBL" id="GLB67589.1"/>
    </source>
</evidence>
<feature type="domain" description="EamA" evidence="10">
    <location>
        <begin position="218"/>
        <end position="351"/>
    </location>
</feature>
<feature type="transmembrane region" description="Helical" evidence="9">
    <location>
        <begin position="244"/>
        <end position="266"/>
    </location>
</feature>
<evidence type="ECO:0000256" key="3">
    <source>
        <dbReference type="ARBA" id="ARBA00022448"/>
    </source>
</evidence>
<dbReference type="InterPro" id="IPR037185">
    <property type="entry name" value="EmrE-like"/>
</dbReference>
<name>A0ABQ5MUH3_9MICC</name>
<feature type="transmembrane region" description="Helical" evidence="9">
    <location>
        <begin position="167"/>
        <end position="186"/>
    </location>
</feature>
<keyword evidence="12" id="KW-1185">Reference proteome</keyword>
<feature type="transmembrane region" description="Helical" evidence="9">
    <location>
        <begin position="193"/>
        <end position="210"/>
    </location>
</feature>
<dbReference type="RefSeq" id="WP_264795704.1">
    <property type="nucleotide sequence ID" value="NZ_BRVS01000008.1"/>
</dbReference>
<evidence type="ECO:0000256" key="2">
    <source>
        <dbReference type="ARBA" id="ARBA00007362"/>
    </source>
</evidence>
<feature type="transmembrane region" description="Helical" evidence="9">
    <location>
        <begin position="137"/>
        <end position="155"/>
    </location>
</feature>
<keyword evidence="3" id="KW-0813">Transport</keyword>
<evidence type="ECO:0000256" key="5">
    <source>
        <dbReference type="ARBA" id="ARBA00022692"/>
    </source>
</evidence>
<evidence type="ECO:0000313" key="12">
    <source>
        <dbReference type="Proteomes" id="UP001209654"/>
    </source>
</evidence>
<dbReference type="InterPro" id="IPR004626">
    <property type="entry name" value="RarD"/>
</dbReference>
<dbReference type="EMBL" id="BRVS01000008">
    <property type="protein sequence ID" value="GLB67589.1"/>
    <property type="molecule type" value="Genomic_DNA"/>
</dbReference>
<dbReference type="InterPro" id="IPR000620">
    <property type="entry name" value="EamA_dom"/>
</dbReference>
<evidence type="ECO:0000256" key="8">
    <source>
        <dbReference type="SAM" id="MobiDB-lite"/>
    </source>
</evidence>
<evidence type="ECO:0000259" key="10">
    <source>
        <dbReference type="Pfam" id="PF00892"/>
    </source>
</evidence>
<keyword evidence="6 9" id="KW-1133">Transmembrane helix</keyword>
<feature type="transmembrane region" description="Helical" evidence="9">
    <location>
        <begin position="216"/>
        <end position="232"/>
    </location>
</feature>
<dbReference type="Gene3D" id="1.10.3730.20">
    <property type="match status" value="1"/>
</dbReference>
<comment type="similarity">
    <text evidence="2">Belongs to the EamA transporter family.</text>
</comment>
<dbReference type="PANTHER" id="PTHR22911:SF137">
    <property type="entry name" value="SOLUTE CARRIER FAMILY 35 MEMBER G2-RELATED"/>
    <property type="match status" value="1"/>
</dbReference>
<evidence type="ECO:0000256" key="1">
    <source>
        <dbReference type="ARBA" id="ARBA00004651"/>
    </source>
</evidence>
<gene>
    <name evidence="11" type="ORF">AHIS1636_20290</name>
</gene>
<feature type="region of interest" description="Disordered" evidence="8">
    <location>
        <begin position="1"/>
        <end position="69"/>
    </location>
</feature>
<accession>A0ABQ5MUH3</accession>
<proteinExistence type="inferred from homology"/>
<feature type="transmembrane region" description="Helical" evidence="9">
    <location>
        <begin position="73"/>
        <end position="92"/>
    </location>
</feature>